<organism evidence="1 2">
    <name type="scientific">Tenacibaculum phage pT24</name>
    <dbReference type="NCBI Taxonomy" id="1880590"/>
    <lineage>
        <taxon>Viruses</taxon>
        <taxon>Duplodnaviria</taxon>
        <taxon>Heunggongvirae</taxon>
        <taxon>Uroviricota</taxon>
        <taxon>Caudoviricetes</taxon>
        <taxon>Kungbxnavirus</taxon>
        <taxon>Kungbxnavirus pT24</taxon>
    </lineage>
</organism>
<keyword evidence="2" id="KW-1185">Reference proteome</keyword>
<reference evidence="1 2" key="1">
    <citation type="submission" date="2016-07" db="EMBL/GenBank/DDBJ databases">
        <title>Characterization of three bacteriophages infecting bacteria isolated from shrimp culture pond water.</title>
        <authorList>
            <person name="Khoa H.V."/>
        </authorList>
    </citation>
    <scope>NUCLEOTIDE SEQUENCE [LARGE SCALE GENOMIC DNA]</scope>
</reference>
<proteinExistence type="predicted"/>
<protein>
    <submittedName>
        <fullName evidence="1">Uncharacterized protein</fullName>
    </submittedName>
</protein>
<evidence type="ECO:0000313" key="1">
    <source>
        <dbReference type="EMBL" id="BAV39214.1"/>
    </source>
</evidence>
<name>A0A1B4XWP8_9CAUD</name>
<accession>A0A1B4XWP8</accession>
<gene>
    <name evidence="1" type="ORF">BPT24_089</name>
</gene>
<sequence>MVKNTSKEDFFFDEIERHKAHDKPVRGIYDTMCIFSKAISTLSYICRKQGDRISQKFNKIYKQDLKKWNRIYTDYLNGRLIDEIPNSQYIISIMNIKNSIEIIDFFDISFMGDDCVMGVLINSDLIRFNKRYRGDNGKHELRLELRGLKFDYVEYDTDGFGGFRFKCGKLFHYLYFKGGRSNIFHKKDMEFSLNENKNILTIREKI</sequence>
<dbReference type="Proteomes" id="UP000224877">
    <property type="component" value="Segment"/>
</dbReference>
<dbReference type="EMBL" id="LC168164">
    <property type="protein sequence ID" value="BAV39214.1"/>
    <property type="molecule type" value="Genomic_DNA"/>
</dbReference>
<evidence type="ECO:0000313" key="2">
    <source>
        <dbReference type="Proteomes" id="UP000224877"/>
    </source>
</evidence>